<gene>
    <name evidence="1" type="ORF">BSL78_20571</name>
</gene>
<evidence type="ECO:0000313" key="2">
    <source>
        <dbReference type="Proteomes" id="UP000230750"/>
    </source>
</evidence>
<organism evidence="1 2">
    <name type="scientific">Stichopus japonicus</name>
    <name type="common">Sea cucumber</name>
    <dbReference type="NCBI Taxonomy" id="307972"/>
    <lineage>
        <taxon>Eukaryota</taxon>
        <taxon>Metazoa</taxon>
        <taxon>Echinodermata</taxon>
        <taxon>Eleutherozoa</taxon>
        <taxon>Echinozoa</taxon>
        <taxon>Holothuroidea</taxon>
        <taxon>Aspidochirotacea</taxon>
        <taxon>Aspidochirotida</taxon>
        <taxon>Stichopodidae</taxon>
        <taxon>Apostichopus</taxon>
    </lineage>
</organism>
<sequence length="247" mass="28337">MEHTKKLVLVSPDELNRVKTNQRQPTEQTKVQELEEKLSKVLADSHLDETSKTKRYADILQRFMTYDNKAKAPTTVRLLPDSEPVPSQNESTRNTFLKEDIGREVLDSVPKALKSKAAQILRKMTESNRMLDWNDKGELLVNERVVTGSHMVDLINDALRKRKSAPPVGVRDFTKGLAQLNTPRELIGNPDRWEDISKLTTRDANNLPEPYVKKLESSSEDLYGTAYHLPSKKMKRKTPSKPKWENF</sequence>
<evidence type="ECO:0000313" key="1">
    <source>
        <dbReference type="EMBL" id="PIK42583.1"/>
    </source>
</evidence>
<dbReference type="AlphaFoldDB" id="A0A2G8K3Q4"/>
<comment type="caution">
    <text evidence="1">The sequence shown here is derived from an EMBL/GenBank/DDBJ whole genome shotgun (WGS) entry which is preliminary data.</text>
</comment>
<reference evidence="1 2" key="1">
    <citation type="journal article" date="2017" name="PLoS Biol.">
        <title>The sea cucumber genome provides insights into morphological evolution and visceral regeneration.</title>
        <authorList>
            <person name="Zhang X."/>
            <person name="Sun L."/>
            <person name="Yuan J."/>
            <person name="Sun Y."/>
            <person name="Gao Y."/>
            <person name="Zhang L."/>
            <person name="Li S."/>
            <person name="Dai H."/>
            <person name="Hamel J.F."/>
            <person name="Liu C."/>
            <person name="Yu Y."/>
            <person name="Liu S."/>
            <person name="Lin W."/>
            <person name="Guo K."/>
            <person name="Jin S."/>
            <person name="Xu P."/>
            <person name="Storey K.B."/>
            <person name="Huan P."/>
            <person name="Zhang T."/>
            <person name="Zhou Y."/>
            <person name="Zhang J."/>
            <person name="Lin C."/>
            <person name="Li X."/>
            <person name="Xing L."/>
            <person name="Huo D."/>
            <person name="Sun M."/>
            <person name="Wang L."/>
            <person name="Mercier A."/>
            <person name="Li F."/>
            <person name="Yang H."/>
            <person name="Xiang J."/>
        </authorList>
    </citation>
    <scope>NUCLEOTIDE SEQUENCE [LARGE SCALE GENOMIC DNA]</scope>
    <source>
        <strain evidence="1">Shaxun</strain>
        <tissue evidence="1">Muscle</tissue>
    </source>
</reference>
<dbReference type="EMBL" id="MRZV01000923">
    <property type="protein sequence ID" value="PIK42583.1"/>
    <property type="molecule type" value="Genomic_DNA"/>
</dbReference>
<protein>
    <submittedName>
        <fullName evidence="1">Uncharacterized protein</fullName>
    </submittedName>
</protein>
<dbReference type="OrthoDB" id="10068277at2759"/>
<dbReference type="STRING" id="307972.A0A2G8K3Q4"/>
<dbReference type="Proteomes" id="UP000230750">
    <property type="component" value="Unassembled WGS sequence"/>
</dbReference>
<accession>A0A2G8K3Q4</accession>
<keyword evidence="2" id="KW-1185">Reference proteome</keyword>
<name>A0A2G8K3Q4_STIJA</name>
<proteinExistence type="predicted"/>